<evidence type="ECO:0000256" key="2">
    <source>
        <dbReference type="SAM" id="SignalP"/>
    </source>
</evidence>
<protein>
    <submittedName>
        <fullName evidence="3">Putative mucin</fullName>
    </submittedName>
</protein>
<feature type="signal peptide" evidence="2">
    <location>
        <begin position="1"/>
        <end position="17"/>
    </location>
</feature>
<sequence>MRWVALCAVLCATLTAARPDFQKRSSAEGDSQETSSSGEEQTSGEDNHGPSSELPDTSSPQDTSDGSPSQPPETNNTQSPPNAFPSTEVPSGPPIETNPDCNVTDKSNHTYWNCTDVCGGDEVILVPLGRPCWLTWPTNLTASSSSRSDQDLGTVGVCADGQCISRSGPTEGTTESPEEPEESLEKCLLKILKKFLKDLVKTVKKSILKDISNGRAE</sequence>
<feature type="chain" id="PRO_5026237623" evidence="2">
    <location>
        <begin position="18"/>
        <end position="217"/>
    </location>
</feature>
<organism evidence="3">
    <name type="scientific">Rhipicephalus microplus</name>
    <name type="common">Cattle tick</name>
    <name type="synonym">Boophilus microplus</name>
    <dbReference type="NCBI Taxonomy" id="6941"/>
    <lineage>
        <taxon>Eukaryota</taxon>
        <taxon>Metazoa</taxon>
        <taxon>Ecdysozoa</taxon>
        <taxon>Arthropoda</taxon>
        <taxon>Chelicerata</taxon>
        <taxon>Arachnida</taxon>
        <taxon>Acari</taxon>
        <taxon>Parasitiformes</taxon>
        <taxon>Ixodida</taxon>
        <taxon>Ixodoidea</taxon>
        <taxon>Ixodidae</taxon>
        <taxon>Rhipicephalinae</taxon>
        <taxon>Rhipicephalus</taxon>
        <taxon>Boophilus</taxon>
    </lineage>
</organism>
<evidence type="ECO:0000313" key="3">
    <source>
        <dbReference type="EMBL" id="NIE46583.1"/>
    </source>
</evidence>
<keyword evidence="2" id="KW-0732">Signal</keyword>
<feature type="compositionally biased region" description="Polar residues" evidence="1">
    <location>
        <begin position="54"/>
        <end position="89"/>
    </location>
</feature>
<proteinExistence type="predicted"/>
<feature type="compositionally biased region" description="Low complexity" evidence="1">
    <location>
        <begin position="28"/>
        <end position="41"/>
    </location>
</feature>
<name>A0A6G5A8M5_RHIMP</name>
<dbReference type="EMBL" id="GIKN01004310">
    <property type="protein sequence ID" value="NIE46583.1"/>
    <property type="molecule type" value="Transcribed_RNA"/>
</dbReference>
<feature type="region of interest" description="Disordered" evidence="1">
    <location>
        <begin position="17"/>
        <end position="102"/>
    </location>
</feature>
<accession>A0A6G5A8M5</accession>
<evidence type="ECO:0000256" key="1">
    <source>
        <dbReference type="SAM" id="MobiDB-lite"/>
    </source>
</evidence>
<reference evidence="3" key="1">
    <citation type="submission" date="2020-03" db="EMBL/GenBank/DDBJ databases">
        <title>A transcriptome and proteome of the tick Rhipicephalus microplus shaped by the genetic composition of its hosts and developmental stage.</title>
        <authorList>
            <person name="Garcia G.R."/>
            <person name="Ribeiro J.M.C."/>
            <person name="Maruyama S.R."/>
            <person name="Gardinasse L.G."/>
            <person name="Nelson K."/>
            <person name="Ferreira B.R."/>
            <person name="Andrade T.G."/>
            <person name="Santos I.K.F.M."/>
        </authorList>
    </citation>
    <scope>NUCLEOTIDE SEQUENCE</scope>
    <source>
        <strain evidence="3">NSGR</strain>
        <tissue evidence="3">Salivary glands</tissue>
    </source>
</reference>
<dbReference type="AlphaFoldDB" id="A0A6G5A8M5"/>